<sequence>MQRELHEMKLPTGPRGRALQHARHAVEGGAALDEAFAGFEPAPRRTDGTHAASRGSDATREAVQQIATQLRQIDEQRRELNRLLELLDSAE</sequence>
<dbReference type="OrthoDB" id="9904863at2"/>
<evidence type="ECO:0000256" key="2">
    <source>
        <dbReference type="SAM" id="MobiDB-lite"/>
    </source>
</evidence>
<dbReference type="AlphaFoldDB" id="A0A5C5VED4"/>
<keyword evidence="1" id="KW-0175">Coiled coil</keyword>
<organism evidence="3 4">
    <name type="scientific">Posidoniimonas corsicana</name>
    <dbReference type="NCBI Taxonomy" id="1938618"/>
    <lineage>
        <taxon>Bacteria</taxon>
        <taxon>Pseudomonadati</taxon>
        <taxon>Planctomycetota</taxon>
        <taxon>Planctomycetia</taxon>
        <taxon>Pirellulales</taxon>
        <taxon>Lacipirellulaceae</taxon>
        <taxon>Posidoniimonas</taxon>
    </lineage>
</organism>
<comment type="caution">
    <text evidence="3">The sequence shown here is derived from an EMBL/GenBank/DDBJ whole genome shotgun (WGS) entry which is preliminary data.</text>
</comment>
<dbReference type="Proteomes" id="UP000316714">
    <property type="component" value="Unassembled WGS sequence"/>
</dbReference>
<evidence type="ECO:0000313" key="3">
    <source>
        <dbReference type="EMBL" id="TWT36035.1"/>
    </source>
</evidence>
<gene>
    <name evidence="3" type="ORF">KOR34_09330</name>
</gene>
<dbReference type="RefSeq" id="WP_146562624.1">
    <property type="nucleotide sequence ID" value="NZ_SIHJ01000001.1"/>
</dbReference>
<evidence type="ECO:0000256" key="1">
    <source>
        <dbReference type="SAM" id="Coils"/>
    </source>
</evidence>
<feature type="coiled-coil region" evidence="1">
    <location>
        <begin position="63"/>
        <end position="90"/>
    </location>
</feature>
<proteinExistence type="predicted"/>
<evidence type="ECO:0000313" key="4">
    <source>
        <dbReference type="Proteomes" id="UP000316714"/>
    </source>
</evidence>
<dbReference type="EMBL" id="SIHJ01000001">
    <property type="protein sequence ID" value="TWT36035.1"/>
    <property type="molecule type" value="Genomic_DNA"/>
</dbReference>
<accession>A0A5C5VED4</accession>
<reference evidence="3 4" key="1">
    <citation type="submission" date="2019-02" db="EMBL/GenBank/DDBJ databases">
        <title>Deep-cultivation of Planctomycetes and their phenomic and genomic characterization uncovers novel biology.</title>
        <authorList>
            <person name="Wiegand S."/>
            <person name="Jogler M."/>
            <person name="Boedeker C."/>
            <person name="Pinto D."/>
            <person name="Vollmers J."/>
            <person name="Rivas-Marin E."/>
            <person name="Kohn T."/>
            <person name="Peeters S.H."/>
            <person name="Heuer A."/>
            <person name="Rast P."/>
            <person name="Oberbeckmann S."/>
            <person name="Bunk B."/>
            <person name="Jeske O."/>
            <person name="Meyerdierks A."/>
            <person name="Storesund J.E."/>
            <person name="Kallscheuer N."/>
            <person name="Luecker S."/>
            <person name="Lage O.M."/>
            <person name="Pohl T."/>
            <person name="Merkel B.J."/>
            <person name="Hornburger P."/>
            <person name="Mueller R.-W."/>
            <person name="Bruemmer F."/>
            <person name="Labrenz M."/>
            <person name="Spormann A.M."/>
            <person name="Op Den Camp H."/>
            <person name="Overmann J."/>
            <person name="Amann R."/>
            <person name="Jetten M.S.M."/>
            <person name="Mascher T."/>
            <person name="Medema M.H."/>
            <person name="Devos D.P."/>
            <person name="Kaster A.-K."/>
            <person name="Ovreas L."/>
            <person name="Rohde M."/>
            <person name="Galperin M.Y."/>
            <person name="Jogler C."/>
        </authorList>
    </citation>
    <scope>NUCLEOTIDE SEQUENCE [LARGE SCALE GENOMIC DNA]</scope>
    <source>
        <strain evidence="3 4">KOR34</strain>
    </source>
</reference>
<name>A0A5C5VED4_9BACT</name>
<protein>
    <submittedName>
        <fullName evidence="3">Uncharacterized protein</fullName>
    </submittedName>
</protein>
<feature type="region of interest" description="Disordered" evidence="2">
    <location>
        <begin position="39"/>
        <end position="63"/>
    </location>
</feature>
<keyword evidence="4" id="KW-1185">Reference proteome</keyword>